<protein>
    <submittedName>
        <fullName evidence="1">Uncharacterized protein</fullName>
    </submittedName>
</protein>
<dbReference type="EMBL" id="LAZR01038444">
    <property type="protein sequence ID" value="KKL19556.1"/>
    <property type="molecule type" value="Genomic_DNA"/>
</dbReference>
<name>A0A0F9DPH6_9ZZZZ</name>
<organism evidence="1">
    <name type="scientific">marine sediment metagenome</name>
    <dbReference type="NCBI Taxonomy" id="412755"/>
    <lineage>
        <taxon>unclassified sequences</taxon>
        <taxon>metagenomes</taxon>
        <taxon>ecological metagenomes</taxon>
    </lineage>
</organism>
<proteinExistence type="predicted"/>
<accession>A0A0F9DPH6</accession>
<evidence type="ECO:0000313" key="1">
    <source>
        <dbReference type="EMBL" id="KKL19556.1"/>
    </source>
</evidence>
<gene>
    <name evidence="1" type="ORF">LCGC14_2464290</name>
</gene>
<reference evidence="1" key="1">
    <citation type="journal article" date="2015" name="Nature">
        <title>Complex archaea that bridge the gap between prokaryotes and eukaryotes.</title>
        <authorList>
            <person name="Spang A."/>
            <person name="Saw J.H."/>
            <person name="Jorgensen S.L."/>
            <person name="Zaremba-Niedzwiedzka K."/>
            <person name="Martijn J."/>
            <person name="Lind A.E."/>
            <person name="van Eijk R."/>
            <person name="Schleper C."/>
            <person name="Guy L."/>
            <person name="Ettema T.J."/>
        </authorList>
    </citation>
    <scope>NUCLEOTIDE SEQUENCE</scope>
</reference>
<dbReference type="AlphaFoldDB" id="A0A0F9DPH6"/>
<feature type="non-terminal residue" evidence="1">
    <location>
        <position position="1"/>
    </location>
</feature>
<sequence>LEQYYTKKLHNLANIQWNRKIFQFCDVFLFHQVLEFLVRQLAVPYHINISSTCRWSYVAKETRMFLDLFVFDECRYLYDWMPTIDNFIHSIEDIERQLVFRFALDGITRHTRWYFEEYFSGTACVEKFDKKGFEYLTLKRRNYIT</sequence>
<comment type="caution">
    <text evidence="1">The sequence shown here is derived from an EMBL/GenBank/DDBJ whole genome shotgun (WGS) entry which is preliminary data.</text>
</comment>